<dbReference type="Proteomes" id="UP000663844">
    <property type="component" value="Unassembled WGS sequence"/>
</dbReference>
<feature type="transmembrane region" description="Helical" evidence="8">
    <location>
        <begin position="16"/>
        <end position="40"/>
    </location>
</feature>
<comment type="caution">
    <text evidence="10">The sequence shown here is derived from an EMBL/GenBank/DDBJ whole genome shotgun (WGS) entry which is preliminary data.</text>
</comment>
<keyword evidence="7" id="KW-0807">Transducer</keyword>
<evidence type="ECO:0000313" key="13">
    <source>
        <dbReference type="EMBL" id="CAF4099188.1"/>
    </source>
</evidence>
<evidence type="ECO:0000256" key="8">
    <source>
        <dbReference type="SAM" id="Phobius"/>
    </source>
</evidence>
<evidence type="ECO:0000256" key="5">
    <source>
        <dbReference type="ARBA" id="ARBA00023136"/>
    </source>
</evidence>
<feature type="transmembrane region" description="Helical" evidence="8">
    <location>
        <begin position="134"/>
        <end position="159"/>
    </location>
</feature>
<dbReference type="SUPFAM" id="SSF81321">
    <property type="entry name" value="Family A G protein-coupled receptor-like"/>
    <property type="match status" value="1"/>
</dbReference>
<feature type="transmembrane region" description="Helical" evidence="8">
    <location>
        <begin position="235"/>
        <end position="257"/>
    </location>
</feature>
<evidence type="ECO:0000313" key="12">
    <source>
        <dbReference type="EMBL" id="CAF3972702.1"/>
    </source>
</evidence>
<evidence type="ECO:0000313" key="10">
    <source>
        <dbReference type="EMBL" id="CAF1022670.1"/>
    </source>
</evidence>
<evidence type="ECO:0000256" key="3">
    <source>
        <dbReference type="ARBA" id="ARBA00022989"/>
    </source>
</evidence>
<reference evidence="10" key="1">
    <citation type="submission" date="2021-02" db="EMBL/GenBank/DDBJ databases">
        <authorList>
            <person name="Nowell W R."/>
        </authorList>
    </citation>
    <scope>NUCLEOTIDE SEQUENCE</scope>
</reference>
<feature type="transmembrane region" description="Helical" evidence="8">
    <location>
        <begin position="179"/>
        <end position="205"/>
    </location>
</feature>
<evidence type="ECO:0000259" key="9">
    <source>
        <dbReference type="PROSITE" id="PS50262"/>
    </source>
</evidence>
<dbReference type="Proteomes" id="UP000663891">
    <property type="component" value="Unassembled WGS sequence"/>
</dbReference>
<protein>
    <recommendedName>
        <fullName evidence="9">G-protein coupled receptors family 1 profile domain-containing protein</fullName>
    </recommendedName>
</protein>
<dbReference type="PROSITE" id="PS50262">
    <property type="entry name" value="G_PROTEIN_RECEP_F1_2"/>
    <property type="match status" value="1"/>
</dbReference>
<accession>A0A814ICM3</accession>
<comment type="subcellular location">
    <subcellularLocation>
        <location evidence="1">Membrane</location>
        <topology evidence="1">Multi-pass membrane protein</topology>
    </subcellularLocation>
</comment>
<feature type="transmembrane region" description="Helical" evidence="8">
    <location>
        <begin position="269"/>
        <end position="289"/>
    </location>
</feature>
<sequence>MSAPVDTTYVVISQYIAIYAGIPMFALGVVGGIFNIIVFLSLQTFRQSSCAIFLTVMSFVNVGQLVTGLLSRIMISGFNVDWTETSSFYCKFRNYCLQFCALTSYTCVCLAVIDQYMATSFYTRWQQYFNTKKAFIACGIACIIWLIHGIPSLISFNLSFNIRTRRNSCILTNPNFQPYYSYGYILILAGILPIIIDIAFGSLAYRNVRQIPYRTVPLVRRELDKQLTSMVLIQVVYKTLVVLPYVTILFILFTANINALSITVLQLNFLNFVTGMIYYLNFASPFYIYMCVSKRFRQQFIYVILSIYSSKRKQQCIGINQIKPLEEQSQQL</sequence>
<dbReference type="Proteomes" id="UP000663881">
    <property type="component" value="Unassembled WGS sequence"/>
</dbReference>
<evidence type="ECO:0000313" key="11">
    <source>
        <dbReference type="EMBL" id="CAF1405908.1"/>
    </source>
</evidence>
<keyword evidence="6" id="KW-0675">Receptor</keyword>
<evidence type="ECO:0000256" key="6">
    <source>
        <dbReference type="ARBA" id="ARBA00023170"/>
    </source>
</evidence>
<dbReference type="Proteomes" id="UP000663845">
    <property type="component" value="Unassembled WGS sequence"/>
</dbReference>
<proteinExistence type="predicted"/>
<name>A0A814ICM3_9BILA</name>
<gene>
    <name evidence="10" type="ORF">JYZ213_LOCUS17155</name>
    <name evidence="12" type="ORF">OKA104_LOCUS28198</name>
    <name evidence="13" type="ORF">OXD698_LOCUS35331</name>
    <name evidence="11" type="ORF">VCS650_LOCUS36787</name>
</gene>
<dbReference type="EMBL" id="CAJOAY010002696">
    <property type="protein sequence ID" value="CAF3972702.1"/>
    <property type="molecule type" value="Genomic_DNA"/>
</dbReference>
<dbReference type="EMBL" id="CAJNOG010000158">
    <property type="protein sequence ID" value="CAF1022670.1"/>
    <property type="molecule type" value="Genomic_DNA"/>
</dbReference>
<feature type="transmembrane region" description="Helical" evidence="8">
    <location>
        <begin position="95"/>
        <end position="113"/>
    </location>
</feature>
<keyword evidence="4" id="KW-0297">G-protein coupled receptor</keyword>
<dbReference type="GO" id="GO:0004930">
    <property type="term" value="F:G protein-coupled receptor activity"/>
    <property type="evidence" value="ECO:0007669"/>
    <property type="project" value="UniProtKB-KW"/>
</dbReference>
<dbReference type="EMBL" id="CAJNON010000933">
    <property type="protein sequence ID" value="CAF1405908.1"/>
    <property type="molecule type" value="Genomic_DNA"/>
</dbReference>
<dbReference type="GO" id="GO:0005886">
    <property type="term" value="C:plasma membrane"/>
    <property type="evidence" value="ECO:0007669"/>
    <property type="project" value="TreeGrafter"/>
</dbReference>
<evidence type="ECO:0000313" key="14">
    <source>
        <dbReference type="Proteomes" id="UP000663845"/>
    </source>
</evidence>
<dbReference type="Pfam" id="PF00001">
    <property type="entry name" value="7tm_1"/>
    <property type="match status" value="1"/>
</dbReference>
<dbReference type="EMBL" id="CAJOAZ010005418">
    <property type="protein sequence ID" value="CAF4099188.1"/>
    <property type="molecule type" value="Genomic_DNA"/>
</dbReference>
<evidence type="ECO:0000256" key="7">
    <source>
        <dbReference type="ARBA" id="ARBA00023224"/>
    </source>
</evidence>
<evidence type="ECO:0000256" key="4">
    <source>
        <dbReference type="ARBA" id="ARBA00023040"/>
    </source>
</evidence>
<keyword evidence="5 8" id="KW-0472">Membrane</keyword>
<dbReference type="InterPro" id="IPR000276">
    <property type="entry name" value="GPCR_Rhodpsn"/>
</dbReference>
<organism evidence="10 14">
    <name type="scientific">Adineta steineri</name>
    <dbReference type="NCBI Taxonomy" id="433720"/>
    <lineage>
        <taxon>Eukaryota</taxon>
        <taxon>Metazoa</taxon>
        <taxon>Spiralia</taxon>
        <taxon>Gnathifera</taxon>
        <taxon>Rotifera</taxon>
        <taxon>Eurotatoria</taxon>
        <taxon>Bdelloidea</taxon>
        <taxon>Adinetida</taxon>
        <taxon>Adinetidae</taxon>
        <taxon>Adineta</taxon>
    </lineage>
</organism>
<feature type="transmembrane region" description="Helical" evidence="8">
    <location>
        <begin position="52"/>
        <end position="75"/>
    </location>
</feature>
<dbReference type="AlphaFoldDB" id="A0A814ICM3"/>
<feature type="domain" description="G-protein coupled receptors family 1 profile" evidence="9">
    <location>
        <begin position="31"/>
        <end position="289"/>
    </location>
</feature>
<dbReference type="PANTHER" id="PTHR24243">
    <property type="entry name" value="G-PROTEIN COUPLED RECEPTOR"/>
    <property type="match status" value="1"/>
</dbReference>
<evidence type="ECO:0000256" key="2">
    <source>
        <dbReference type="ARBA" id="ARBA00022692"/>
    </source>
</evidence>
<evidence type="ECO:0000256" key="1">
    <source>
        <dbReference type="ARBA" id="ARBA00004141"/>
    </source>
</evidence>
<dbReference type="OrthoDB" id="10032611at2759"/>
<keyword evidence="2 8" id="KW-0812">Transmembrane</keyword>
<dbReference type="PANTHER" id="PTHR24243:SF233">
    <property type="entry name" value="THYROTROPIN-RELEASING HORMONE RECEPTOR"/>
    <property type="match status" value="1"/>
</dbReference>
<dbReference type="InterPro" id="IPR017452">
    <property type="entry name" value="GPCR_Rhodpsn_7TM"/>
</dbReference>
<dbReference type="Gene3D" id="1.20.1070.10">
    <property type="entry name" value="Rhodopsin 7-helix transmembrane proteins"/>
    <property type="match status" value="1"/>
</dbReference>
<keyword evidence="3 8" id="KW-1133">Transmembrane helix</keyword>